<dbReference type="InterPro" id="IPR036388">
    <property type="entry name" value="WH-like_DNA-bd_sf"/>
</dbReference>
<reference evidence="5 6" key="1">
    <citation type="submission" date="2018-05" db="EMBL/GenBank/DDBJ databases">
        <title>Genomic Encyclopedia of Type Strains, Phase IV (KMG-IV): sequencing the most valuable type-strain genomes for metagenomic binning, comparative biology and taxonomic classification.</title>
        <authorList>
            <person name="Goeker M."/>
        </authorList>
    </citation>
    <scope>NUCLEOTIDE SEQUENCE [LARGE SCALE GENOMIC DNA]</scope>
    <source>
        <strain evidence="5 6">DSM 566</strain>
    </source>
</reference>
<dbReference type="InterPro" id="IPR011008">
    <property type="entry name" value="Dimeric_a/b-barrel"/>
</dbReference>
<dbReference type="RefSeq" id="WP_110400321.1">
    <property type="nucleotide sequence ID" value="NZ_QJJS01000006.1"/>
</dbReference>
<dbReference type="Pfam" id="PF01037">
    <property type="entry name" value="AsnC_trans_reg"/>
    <property type="match status" value="1"/>
</dbReference>
<dbReference type="InterPro" id="IPR000485">
    <property type="entry name" value="AsnC-type_HTH_dom"/>
</dbReference>
<evidence type="ECO:0000256" key="3">
    <source>
        <dbReference type="ARBA" id="ARBA00023163"/>
    </source>
</evidence>
<dbReference type="InterPro" id="IPR011991">
    <property type="entry name" value="ArsR-like_HTH"/>
</dbReference>
<dbReference type="OrthoDB" id="8526125at2"/>
<dbReference type="InterPro" id="IPR019888">
    <property type="entry name" value="Tscrpt_reg_AsnC-like"/>
</dbReference>
<feature type="domain" description="HTH asnC-type" evidence="4">
    <location>
        <begin position="22"/>
        <end position="83"/>
    </location>
</feature>
<evidence type="ECO:0000313" key="6">
    <source>
        <dbReference type="Proteomes" id="UP000247811"/>
    </source>
</evidence>
<dbReference type="GO" id="GO:0043200">
    <property type="term" value="P:response to amino acid"/>
    <property type="evidence" value="ECO:0007669"/>
    <property type="project" value="TreeGrafter"/>
</dbReference>
<sequence length="174" mass="18856">MSDTDKAPGGDADAVVRTGAGLDPHDRLILDLLRDDGRLTSQELARRVGLSPSQCSRRRLALEQQGLILGYHAQLSPRADGAPLLSLIEVSLARQAVDAVQALLRFVRDEPHVRDMYKLTGDHDYLIKAAVGDLPALNRLLNSLSALPGCVAHLQTSVVLERIKESGLMLPLDP</sequence>
<accession>A0A318H3M5</accession>
<dbReference type="SUPFAM" id="SSF46785">
    <property type="entry name" value="Winged helix' DNA-binding domain"/>
    <property type="match status" value="1"/>
</dbReference>
<keyword evidence="3" id="KW-0804">Transcription</keyword>
<comment type="caution">
    <text evidence="5">The sequence shown here is derived from an EMBL/GenBank/DDBJ whole genome shotgun (WGS) entry which is preliminary data.</text>
</comment>
<gene>
    <name evidence="5" type="ORF">C7444_1063</name>
</gene>
<dbReference type="PROSITE" id="PS50956">
    <property type="entry name" value="HTH_ASNC_2"/>
    <property type="match status" value="1"/>
</dbReference>
<dbReference type="Pfam" id="PF13412">
    <property type="entry name" value="HTH_24"/>
    <property type="match status" value="1"/>
</dbReference>
<dbReference type="Gene3D" id="1.10.10.10">
    <property type="entry name" value="Winged helix-like DNA-binding domain superfamily/Winged helix DNA-binding domain"/>
    <property type="match status" value="1"/>
</dbReference>
<dbReference type="AlphaFoldDB" id="A0A318H3M5"/>
<dbReference type="GO" id="GO:0005829">
    <property type="term" value="C:cytosol"/>
    <property type="evidence" value="ECO:0007669"/>
    <property type="project" value="TreeGrafter"/>
</dbReference>
<dbReference type="PRINTS" id="PR00033">
    <property type="entry name" value="HTHASNC"/>
</dbReference>
<evidence type="ECO:0000259" key="4">
    <source>
        <dbReference type="PROSITE" id="PS50956"/>
    </source>
</evidence>
<dbReference type="InterPro" id="IPR036390">
    <property type="entry name" value="WH_DNA-bd_sf"/>
</dbReference>
<dbReference type="GO" id="GO:0043565">
    <property type="term" value="F:sequence-specific DNA binding"/>
    <property type="evidence" value="ECO:0007669"/>
    <property type="project" value="InterPro"/>
</dbReference>
<dbReference type="Gene3D" id="3.30.70.920">
    <property type="match status" value="1"/>
</dbReference>
<dbReference type="PANTHER" id="PTHR30154:SF46">
    <property type="entry name" value="TRANSCRIPTIONAL REGULATORY PROTEIN"/>
    <property type="match status" value="1"/>
</dbReference>
<dbReference type="GO" id="GO:0006355">
    <property type="term" value="P:regulation of DNA-templated transcription"/>
    <property type="evidence" value="ECO:0007669"/>
    <property type="project" value="UniProtKB-ARBA"/>
</dbReference>
<dbReference type="InterPro" id="IPR019887">
    <property type="entry name" value="Tscrpt_reg_AsnC/Lrp_C"/>
</dbReference>
<protein>
    <submittedName>
        <fullName evidence="5">DNA-binding Lrp family transcriptional regulator</fullName>
    </submittedName>
</protein>
<keyword evidence="1" id="KW-0805">Transcription regulation</keyword>
<dbReference type="CDD" id="cd00090">
    <property type="entry name" value="HTH_ARSR"/>
    <property type="match status" value="1"/>
</dbReference>
<keyword evidence="6" id="KW-1185">Reference proteome</keyword>
<dbReference type="EMBL" id="QJJS01000006">
    <property type="protein sequence ID" value="PXW96486.1"/>
    <property type="molecule type" value="Genomic_DNA"/>
</dbReference>
<proteinExistence type="predicted"/>
<dbReference type="SUPFAM" id="SSF54909">
    <property type="entry name" value="Dimeric alpha+beta barrel"/>
    <property type="match status" value="1"/>
</dbReference>
<name>A0A318H3M5_9BURK</name>
<evidence type="ECO:0000313" key="5">
    <source>
        <dbReference type="EMBL" id="PXW96486.1"/>
    </source>
</evidence>
<dbReference type="PANTHER" id="PTHR30154">
    <property type="entry name" value="LEUCINE-RESPONSIVE REGULATORY PROTEIN"/>
    <property type="match status" value="1"/>
</dbReference>
<dbReference type="Proteomes" id="UP000247811">
    <property type="component" value="Unassembled WGS sequence"/>
</dbReference>
<evidence type="ECO:0000256" key="1">
    <source>
        <dbReference type="ARBA" id="ARBA00023015"/>
    </source>
</evidence>
<keyword evidence="2 5" id="KW-0238">DNA-binding</keyword>
<evidence type="ECO:0000256" key="2">
    <source>
        <dbReference type="ARBA" id="ARBA00023125"/>
    </source>
</evidence>
<organism evidence="5 6">
    <name type="scientific">Sphaerotilus hippei</name>
    <dbReference type="NCBI Taxonomy" id="744406"/>
    <lineage>
        <taxon>Bacteria</taxon>
        <taxon>Pseudomonadati</taxon>
        <taxon>Pseudomonadota</taxon>
        <taxon>Betaproteobacteria</taxon>
        <taxon>Burkholderiales</taxon>
        <taxon>Sphaerotilaceae</taxon>
        <taxon>Sphaerotilus</taxon>
    </lineage>
</organism>
<dbReference type="SMART" id="SM00344">
    <property type="entry name" value="HTH_ASNC"/>
    <property type="match status" value="1"/>
</dbReference>